<keyword evidence="2" id="KW-0479">Metal-binding</keyword>
<evidence type="ECO:0000256" key="2">
    <source>
        <dbReference type="ARBA" id="ARBA00022723"/>
    </source>
</evidence>
<dbReference type="PANTHER" id="PTHR43655:SF2">
    <property type="entry name" value="AFG3 LIKE MATRIX AAA PEPTIDASE SUBUNIT 2, ISOFORM A"/>
    <property type="match status" value="1"/>
</dbReference>
<protein>
    <submittedName>
        <fullName evidence="7">Uncharacterized protein</fullName>
    </submittedName>
</protein>
<dbReference type="GO" id="GO:0005745">
    <property type="term" value="C:m-AAA complex"/>
    <property type="evidence" value="ECO:0007669"/>
    <property type="project" value="TreeGrafter"/>
</dbReference>
<evidence type="ECO:0000313" key="8">
    <source>
        <dbReference type="Proteomes" id="UP001311799"/>
    </source>
</evidence>
<sequence>MGKNILDFIPIEYPHLISFRETINDILPILTGIELTLILLKNISRISFINGVKNTAENINSSPRKTEAKNEIYEFVEFLMNPKKFQVLGAKIPHGKLLVGAPGTLILLKHLLECVIINIYKPKLNERSDIFNKPLKLSIKLNKNELINYLATAILAVRRSSTYKVVIDFDNASDKIIDGLKRIDGYLSPKKKNIFTNSIVVGYIMDNEIGLTTFNYFNNNGEIHSFYKPFSEAFTEIIDRRIQNILNEQYSRIIELSKSKKEMFYRLLIFYLKGKLLI</sequence>
<keyword evidence="4" id="KW-0862">Zinc</keyword>
<organism evidence="7 8">
    <name type="scientific">Cryptosporidium xiaoi</name>
    <dbReference type="NCBI Taxonomy" id="659607"/>
    <lineage>
        <taxon>Eukaryota</taxon>
        <taxon>Sar</taxon>
        <taxon>Alveolata</taxon>
        <taxon>Apicomplexa</taxon>
        <taxon>Conoidasida</taxon>
        <taxon>Coccidia</taxon>
        <taxon>Eucoccidiorida</taxon>
        <taxon>Eimeriorina</taxon>
        <taxon>Cryptosporidiidae</taxon>
        <taxon>Cryptosporidium</taxon>
    </lineage>
</organism>
<keyword evidence="8" id="KW-1185">Reference proteome</keyword>
<dbReference type="PANTHER" id="PTHR43655">
    <property type="entry name" value="ATP-DEPENDENT PROTEASE"/>
    <property type="match status" value="1"/>
</dbReference>
<dbReference type="EMBL" id="JAWDEY010000036">
    <property type="protein sequence ID" value="KAK6587610.1"/>
    <property type="molecule type" value="Genomic_DNA"/>
</dbReference>
<dbReference type="AlphaFoldDB" id="A0AAV9XS90"/>
<keyword evidence="5" id="KW-0067">ATP-binding</keyword>
<dbReference type="GO" id="GO:0034982">
    <property type="term" value="P:mitochondrial protein processing"/>
    <property type="evidence" value="ECO:0007669"/>
    <property type="project" value="TreeGrafter"/>
</dbReference>
<evidence type="ECO:0000256" key="1">
    <source>
        <dbReference type="ARBA" id="ARBA00001947"/>
    </source>
</evidence>
<reference evidence="7 8" key="1">
    <citation type="submission" date="2023-10" db="EMBL/GenBank/DDBJ databases">
        <title>Comparative genomics analysis reveals potential genetic determinants of host preference in Cryptosporidium xiaoi.</title>
        <authorList>
            <person name="Xiao L."/>
            <person name="Li J."/>
        </authorList>
    </citation>
    <scope>NUCLEOTIDE SEQUENCE [LARGE SCALE GENOMIC DNA]</scope>
    <source>
        <strain evidence="7 8">52996</strain>
    </source>
</reference>
<evidence type="ECO:0000256" key="6">
    <source>
        <dbReference type="ARBA" id="ARBA00023049"/>
    </source>
</evidence>
<accession>A0AAV9XS90</accession>
<dbReference type="GO" id="GO:0008237">
    <property type="term" value="F:metallopeptidase activity"/>
    <property type="evidence" value="ECO:0007669"/>
    <property type="project" value="UniProtKB-KW"/>
</dbReference>
<dbReference type="Proteomes" id="UP001311799">
    <property type="component" value="Unassembled WGS sequence"/>
</dbReference>
<dbReference type="GO" id="GO:0046872">
    <property type="term" value="F:metal ion binding"/>
    <property type="evidence" value="ECO:0007669"/>
    <property type="project" value="UniProtKB-KW"/>
</dbReference>
<comment type="cofactor">
    <cofactor evidence="1">
        <name>Zn(2+)</name>
        <dbReference type="ChEBI" id="CHEBI:29105"/>
    </cofactor>
</comment>
<keyword evidence="6" id="KW-0378">Hydrolase</keyword>
<evidence type="ECO:0000256" key="5">
    <source>
        <dbReference type="ARBA" id="ARBA00022840"/>
    </source>
</evidence>
<gene>
    <name evidence="7" type="ORF">RS030_81456</name>
</gene>
<evidence type="ECO:0000256" key="3">
    <source>
        <dbReference type="ARBA" id="ARBA00022741"/>
    </source>
</evidence>
<comment type="caution">
    <text evidence="7">The sequence shown here is derived from an EMBL/GenBank/DDBJ whole genome shotgun (WGS) entry which is preliminary data.</text>
</comment>
<evidence type="ECO:0000256" key="4">
    <source>
        <dbReference type="ARBA" id="ARBA00022833"/>
    </source>
</evidence>
<proteinExistence type="predicted"/>
<keyword evidence="6" id="KW-0645">Protease</keyword>
<dbReference type="InterPro" id="IPR050928">
    <property type="entry name" value="ATP-dep_Zn_Metalloprotease"/>
</dbReference>
<dbReference type="GO" id="GO:0005524">
    <property type="term" value="F:ATP binding"/>
    <property type="evidence" value="ECO:0007669"/>
    <property type="project" value="UniProtKB-KW"/>
</dbReference>
<name>A0AAV9XS90_9CRYT</name>
<keyword evidence="3" id="KW-0547">Nucleotide-binding</keyword>
<evidence type="ECO:0000313" key="7">
    <source>
        <dbReference type="EMBL" id="KAK6587610.1"/>
    </source>
</evidence>
<keyword evidence="6" id="KW-0482">Metalloprotease</keyword>